<evidence type="ECO:0000313" key="1">
    <source>
        <dbReference type="EMBL" id="WCG21917.1"/>
    </source>
</evidence>
<reference evidence="1" key="1">
    <citation type="submission" date="2023-01" db="EMBL/GenBank/DDBJ databases">
        <title>Oxazolidinone resistance genes in florfenicol resistant enterococci from beef cattle and veal calves at slaughter.</title>
        <authorList>
            <person name="Biggel M."/>
        </authorList>
    </citation>
    <scope>NUCLEOTIDE SEQUENCE</scope>
    <source>
        <strain evidence="1">K204-1</strain>
    </source>
</reference>
<accession>A0AAE9XD18</accession>
<dbReference type="EMBL" id="CP116507">
    <property type="protein sequence ID" value="WCG21917.1"/>
    <property type="molecule type" value="Genomic_DNA"/>
</dbReference>
<evidence type="ECO:0000313" key="2">
    <source>
        <dbReference type="Proteomes" id="UP001179600"/>
    </source>
</evidence>
<gene>
    <name evidence="1" type="ORF">PML95_05790</name>
</gene>
<proteinExistence type="predicted"/>
<evidence type="ECO:0008006" key="3">
    <source>
        <dbReference type="Google" id="ProtNLM"/>
    </source>
</evidence>
<name>A0AAE9XD18_9ENTE</name>
<dbReference type="RefSeq" id="WP_023605439.1">
    <property type="nucleotide sequence ID" value="NZ_BKBT01000002.1"/>
</dbReference>
<protein>
    <recommendedName>
        <fullName evidence="3">DUF2187 domain-containing protein</fullName>
    </recommendedName>
</protein>
<dbReference type="Proteomes" id="UP001179600">
    <property type="component" value="Chromosome"/>
</dbReference>
<sequence>MEADKIEVGQTYTCESPLLKKSFKGTVEKIYDLSVLVDVHEFEDTDAKKVDDLNGRLVVPFYSVNPS</sequence>
<dbReference type="AlphaFoldDB" id="A0AAE9XD18"/>
<organism evidence="1 2">
    <name type="scientific">Vagococcus lutrae</name>
    <dbReference type="NCBI Taxonomy" id="81947"/>
    <lineage>
        <taxon>Bacteria</taxon>
        <taxon>Bacillati</taxon>
        <taxon>Bacillota</taxon>
        <taxon>Bacilli</taxon>
        <taxon>Lactobacillales</taxon>
        <taxon>Enterococcaceae</taxon>
        <taxon>Vagococcus</taxon>
    </lineage>
</organism>